<comment type="caution">
    <text evidence="1">The sequence shown here is derived from an EMBL/GenBank/DDBJ whole genome shotgun (WGS) entry which is preliminary data.</text>
</comment>
<protein>
    <submittedName>
        <fullName evidence="1">Uncharacterized protein</fullName>
    </submittedName>
</protein>
<accession>A0A495K5R9</accession>
<dbReference type="OrthoDB" id="4509678at2"/>
<evidence type="ECO:0000313" key="2">
    <source>
        <dbReference type="Proteomes" id="UP000274762"/>
    </source>
</evidence>
<gene>
    <name evidence="1" type="ORF">DFJ75_3489</name>
</gene>
<name>A0A495K5R9_WILMA</name>
<dbReference type="AlphaFoldDB" id="A0A495K5R9"/>
<dbReference type="EMBL" id="RBKV01000001">
    <property type="protein sequence ID" value="RKR96636.1"/>
    <property type="molecule type" value="Genomic_DNA"/>
</dbReference>
<dbReference type="Proteomes" id="UP000274762">
    <property type="component" value="Unassembled WGS sequence"/>
</dbReference>
<sequence length="412" mass="44782">MVTVTDIDRWNSEQVREVFHRTKKQIAACDTMVAQFTNLSVFGQWSGQTAEAAKTSINGTILDFTDHKQEAAAIANAAKEAADDIDAVKQKLAAIRADAAAQSLTVSPDGRVDGPLPAGFDSWDSAAQSKYYAIKAQLQEQLDGLLLSAENVDKNLAAAIDGADGDLPVKDVDPLDGTSSIARKANQTQAFHDQFGRNPESANDWRMAEMLDTNTYDPKYKGLDSAVVVKTIDKVPGGGLQRINAFIPRDNVHNIPHQNRGDNRGFDPTADAEDSRVSIYVDYDNGVVVMRQNPSVETHSGAVKVDTPTFGVAQDDERVQVTFEALDPFAPFHDQKVGDYGASTLGVTVRGTLITSPLDGAPEVEGQLSNYPAWEVYNDSPSGITTPMYEYMPDRTDPWGPLRHLPGHHEVP</sequence>
<dbReference type="RefSeq" id="WP_062795530.1">
    <property type="nucleotide sequence ID" value="NZ_CBCRXS010000003.1"/>
</dbReference>
<reference evidence="1 2" key="1">
    <citation type="submission" date="2018-10" db="EMBL/GenBank/DDBJ databases">
        <title>Sequencing the genomes of 1000 actinobacteria strains.</title>
        <authorList>
            <person name="Klenk H.-P."/>
        </authorList>
    </citation>
    <scope>NUCLEOTIDE SEQUENCE [LARGE SCALE GENOMIC DNA]</scope>
    <source>
        <strain evidence="1 2">DSM 44343</strain>
    </source>
</reference>
<evidence type="ECO:0000313" key="1">
    <source>
        <dbReference type="EMBL" id="RKR96636.1"/>
    </source>
</evidence>
<proteinExistence type="predicted"/>
<organism evidence="1 2">
    <name type="scientific">Williamsia marianensis</name>
    <dbReference type="NCBI Taxonomy" id="85044"/>
    <lineage>
        <taxon>Bacteria</taxon>
        <taxon>Bacillati</taxon>
        <taxon>Actinomycetota</taxon>
        <taxon>Actinomycetes</taxon>
        <taxon>Mycobacteriales</taxon>
        <taxon>Nocardiaceae</taxon>
        <taxon>Williamsia</taxon>
    </lineage>
</organism>